<gene>
    <name evidence="1" type="ORF">METZ01_LOCUS85859</name>
</gene>
<accession>A0A381UY36</accession>
<name>A0A381UY36_9ZZZZ</name>
<feature type="non-terminal residue" evidence="1">
    <location>
        <position position="80"/>
    </location>
</feature>
<sequence>MIRLSLTILVLGSLAFGSEYNDIPEDKPYAVVLGIAQDGGYPHAGCNKLCCRDLWDNTIPKEKVSSIAIIDPRTRLAWII</sequence>
<reference evidence="1" key="1">
    <citation type="submission" date="2018-05" db="EMBL/GenBank/DDBJ databases">
        <authorList>
            <person name="Lanie J.A."/>
            <person name="Ng W.-L."/>
            <person name="Kazmierczak K.M."/>
            <person name="Andrzejewski T.M."/>
            <person name="Davidsen T.M."/>
            <person name="Wayne K.J."/>
            <person name="Tettelin H."/>
            <person name="Glass J.I."/>
            <person name="Rusch D."/>
            <person name="Podicherti R."/>
            <person name="Tsui H.-C.T."/>
            <person name="Winkler M.E."/>
        </authorList>
    </citation>
    <scope>NUCLEOTIDE SEQUENCE</scope>
</reference>
<dbReference type="EMBL" id="UINC01007382">
    <property type="protein sequence ID" value="SVA33005.1"/>
    <property type="molecule type" value="Genomic_DNA"/>
</dbReference>
<organism evidence="1">
    <name type="scientific">marine metagenome</name>
    <dbReference type="NCBI Taxonomy" id="408172"/>
    <lineage>
        <taxon>unclassified sequences</taxon>
        <taxon>metagenomes</taxon>
        <taxon>ecological metagenomes</taxon>
    </lineage>
</organism>
<protein>
    <recommendedName>
        <fullName evidence="2">Pyrroloquinoline quinone biosynthesis protein PqqB</fullName>
    </recommendedName>
</protein>
<dbReference type="Gene3D" id="3.60.15.10">
    <property type="entry name" value="Ribonuclease Z/Hydroxyacylglutathione hydrolase-like"/>
    <property type="match status" value="1"/>
</dbReference>
<dbReference type="AlphaFoldDB" id="A0A381UY36"/>
<dbReference type="InterPro" id="IPR036866">
    <property type="entry name" value="RibonucZ/Hydroxyglut_hydro"/>
</dbReference>
<proteinExistence type="predicted"/>
<evidence type="ECO:0008006" key="2">
    <source>
        <dbReference type="Google" id="ProtNLM"/>
    </source>
</evidence>
<evidence type="ECO:0000313" key="1">
    <source>
        <dbReference type="EMBL" id="SVA33005.1"/>
    </source>
</evidence>